<dbReference type="InterPro" id="IPR050090">
    <property type="entry name" value="Tyrosine_recombinase_XerCD"/>
</dbReference>
<dbReference type="EMBL" id="JACRSZ010000022">
    <property type="protein sequence ID" value="MBC8574430.1"/>
    <property type="molecule type" value="Genomic_DNA"/>
</dbReference>
<keyword evidence="6 9" id="KW-0238">DNA-binding</keyword>
<gene>
    <name evidence="12" type="ORF">H8716_15365</name>
</gene>
<dbReference type="InterPro" id="IPR011010">
    <property type="entry name" value="DNA_brk_join_enz"/>
</dbReference>
<keyword evidence="8" id="KW-0131">Cell cycle</keyword>
<reference evidence="12 13" key="1">
    <citation type="submission" date="2020-08" db="EMBL/GenBank/DDBJ databases">
        <title>Genome public.</title>
        <authorList>
            <person name="Liu C."/>
            <person name="Sun Q."/>
        </authorList>
    </citation>
    <scope>NUCLEOTIDE SEQUENCE [LARGE SCALE GENOMIC DNA]</scope>
    <source>
        <strain evidence="12 13">NSJ-46</strain>
    </source>
</reference>
<keyword evidence="2" id="KW-0963">Cytoplasm</keyword>
<keyword evidence="13" id="KW-1185">Reference proteome</keyword>
<dbReference type="InterPro" id="IPR044068">
    <property type="entry name" value="CB"/>
</dbReference>
<evidence type="ECO:0000256" key="3">
    <source>
        <dbReference type="ARBA" id="ARBA00022618"/>
    </source>
</evidence>
<accession>A0ABR7NDE4</accession>
<evidence type="ECO:0000256" key="7">
    <source>
        <dbReference type="ARBA" id="ARBA00023172"/>
    </source>
</evidence>
<evidence type="ECO:0000256" key="6">
    <source>
        <dbReference type="ARBA" id="ARBA00023125"/>
    </source>
</evidence>
<evidence type="ECO:0000313" key="13">
    <source>
        <dbReference type="Proteomes" id="UP000657421"/>
    </source>
</evidence>
<dbReference type="Gene3D" id="1.10.443.10">
    <property type="entry name" value="Intergrase catalytic core"/>
    <property type="match status" value="1"/>
</dbReference>
<dbReference type="PROSITE" id="PS51898">
    <property type="entry name" value="TYR_RECOMBINASE"/>
    <property type="match status" value="1"/>
</dbReference>
<evidence type="ECO:0000256" key="9">
    <source>
        <dbReference type="PROSITE-ProRule" id="PRU01248"/>
    </source>
</evidence>
<evidence type="ECO:0000313" key="12">
    <source>
        <dbReference type="EMBL" id="MBC8574430.1"/>
    </source>
</evidence>
<dbReference type="SUPFAM" id="SSF56349">
    <property type="entry name" value="DNA breaking-rejoining enzymes"/>
    <property type="match status" value="1"/>
</dbReference>
<dbReference type="InterPro" id="IPR013762">
    <property type="entry name" value="Integrase-like_cat_sf"/>
</dbReference>
<evidence type="ECO:0000256" key="5">
    <source>
        <dbReference type="ARBA" id="ARBA00022908"/>
    </source>
</evidence>
<evidence type="ECO:0000259" key="11">
    <source>
        <dbReference type="PROSITE" id="PS51900"/>
    </source>
</evidence>
<dbReference type="PROSITE" id="PS51900">
    <property type="entry name" value="CB"/>
    <property type="match status" value="1"/>
</dbReference>
<dbReference type="Pfam" id="PF00589">
    <property type="entry name" value="Phage_integrase"/>
    <property type="match status" value="1"/>
</dbReference>
<feature type="domain" description="Tyr recombinase" evidence="10">
    <location>
        <begin position="153"/>
        <end position="328"/>
    </location>
</feature>
<keyword evidence="7" id="KW-0233">DNA recombination</keyword>
<keyword evidence="4" id="KW-0159">Chromosome partition</keyword>
<dbReference type="PANTHER" id="PTHR30349">
    <property type="entry name" value="PHAGE INTEGRASE-RELATED"/>
    <property type="match status" value="1"/>
</dbReference>
<organism evidence="12 13">
    <name type="scientific">Jingyaoa shaoxingensis</name>
    <dbReference type="NCBI Taxonomy" id="2763671"/>
    <lineage>
        <taxon>Bacteria</taxon>
        <taxon>Bacillati</taxon>
        <taxon>Bacillota</taxon>
        <taxon>Clostridia</taxon>
        <taxon>Lachnospirales</taxon>
        <taxon>Lachnospiraceae</taxon>
        <taxon>Jingyaoa</taxon>
    </lineage>
</organism>
<dbReference type="Proteomes" id="UP000657421">
    <property type="component" value="Unassembled WGS sequence"/>
</dbReference>
<dbReference type="InterPro" id="IPR010998">
    <property type="entry name" value="Integrase_recombinase_N"/>
</dbReference>
<sequence length="332" mass="38594">MREQLRNELLVMMNEYADGDTLKIIGMKLDVILSDYEIENRKTDVVEYEYHVPESVQIYIVSKKIAGLSDKTLYLYDIVLKDFFMTIKKQPYEVSAIDIRGYLYTYQKNHGVSNRTLDGKRTVICTYFSWLAAEEYIPKNPAVNIKPIKYERKHKKPMSQLELEQIRSVCKTKREKAIVEMLYSTGCRVSELEHLNIIDVNFETKEVMLFGKGSKHRTSYLNAKAEFALKEYLAERTDNTPALFVYRKKPYGRLRKEGIEKIIRDIVQRTSDVLTHVTPHVFRHTTASVSLDHGMNIVDVSKLLGHESLDTTMQYITSDQMSVKNSHLKCVI</sequence>
<evidence type="ECO:0000256" key="2">
    <source>
        <dbReference type="ARBA" id="ARBA00022490"/>
    </source>
</evidence>
<protein>
    <submittedName>
        <fullName evidence="12">Tyrosine-type recombinase/integrase</fullName>
    </submittedName>
</protein>
<dbReference type="PANTHER" id="PTHR30349:SF77">
    <property type="entry name" value="TYROSINE RECOMBINASE XERC"/>
    <property type="match status" value="1"/>
</dbReference>
<feature type="domain" description="Core-binding (CB)" evidence="11">
    <location>
        <begin position="50"/>
        <end position="132"/>
    </location>
</feature>
<keyword evidence="3" id="KW-0132">Cell division</keyword>
<dbReference type="Gene3D" id="1.10.150.130">
    <property type="match status" value="1"/>
</dbReference>
<evidence type="ECO:0000256" key="8">
    <source>
        <dbReference type="ARBA" id="ARBA00023306"/>
    </source>
</evidence>
<keyword evidence="5" id="KW-0229">DNA integration</keyword>
<dbReference type="InterPro" id="IPR002104">
    <property type="entry name" value="Integrase_catalytic"/>
</dbReference>
<evidence type="ECO:0000256" key="4">
    <source>
        <dbReference type="ARBA" id="ARBA00022829"/>
    </source>
</evidence>
<proteinExistence type="predicted"/>
<evidence type="ECO:0000259" key="10">
    <source>
        <dbReference type="PROSITE" id="PS51898"/>
    </source>
</evidence>
<comment type="caution">
    <text evidence="12">The sequence shown here is derived from an EMBL/GenBank/DDBJ whole genome shotgun (WGS) entry which is preliminary data.</text>
</comment>
<dbReference type="RefSeq" id="WP_249309891.1">
    <property type="nucleotide sequence ID" value="NZ_JACRSZ010000022.1"/>
</dbReference>
<evidence type="ECO:0000256" key="1">
    <source>
        <dbReference type="ARBA" id="ARBA00004496"/>
    </source>
</evidence>
<comment type="subcellular location">
    <subcellularLocation>
        <location evidence="1">Cytoplasm</location>
    </subcellularLocation>
</comment>
<name>A0ABR7NDE4_9FIRM</name>